<evidence type="ECO:0000313" key="4">
    <source>
        <dbReference type="Proteomes" id="UP000030762"/>
    </source>
</evidence>
<name>T0QEK1_SAPDV</name>
<feature type="transmembrane region" description="Helical" evidence="2">
    <location>
        <begin position="295"/>
        <end position="313"/>
    </location>
</feature>
<feature type="region of interest" description="Disordered" evidence="1">
    <location>
        <begin position="1"/>
        <end position="24"/>
    </location>
</feature>
<feature type="transmembrane region" description="Helical" evidence="2">
    <location>
        <begin position="32"/>
        <end position="56"/>
    </location>
</feature>
<dbReference type="GeneID" id="19951211"/>
<dbReference type="VEuPathDB" id="FungiDB:SDRG_10484"/>
<proteinExistence type="predicted"/>
<dbReference type="InParanoid" id="T0QEK1"/>
<gene>
    <name evidence="3" type="ORF">SDRG_10484</name>
</gene>
<accession>T0QEK1</accession>
<dbReference type="EMBL" id="JH767166">
    <property type="protein sequence ID" value="EQC31970.1"/>
    <property type="molecule type" value="Genomic_DNA"/>
</dbReference>
<sequence length="317" mass="34391">MTKDVELGFDEVGSPTSASSSSHSHRPIDRRWLFEGLFVLTIVGILLLTIIPTLLLNYERTAYTLLHKDVADDTALPIAMVLSGVNTDTNQISAQLFLDGTLPSSLTSTEHPRQLARALNLNINGNAVTLSPAMNLAAGISQQVTLSSGSIIMFPFDKYTAPLSAHATTTSPVTNASVTLPVRLAIYTTTDFNWKYAVVTGDDLVGPGANGPLGRLVIETYRHPLFFSYIIVMWLGIWVVGLSLAYIASTTIIWNRKPVENPMVYFSGLIVIPIFRNTAPGHAPYGCLFDMTSTYLALAIAAIGMLFATIISMNKTH</sequence>
<reference evidence="3 4" key="1">
    <citation type="submission" date="2012-04" db="EMBL/GenBank/DDBJ databases">
        <title>The Genome Sequence of Saprolegnia declina VS20.</title>
        <authorList>
            <consortium name="The Broad Institute Genome Sequencing Platform"/>
            <person name="Russ C."/>
            <person name="Nusbaum C."/>
            <person name="Tyler B."/>
            <person name="van West P."/>
            <person name="Dieguez-Uribeondo J."/>
            <person name="de Bruijn I."/>
            <person name="Tripathy S."/>
            <person name="Jiang R."/>
            <person name="Young S.K."/>
            <person name="Zeng Q."/>
            <person name="Gargeya S."/>
            <person name="Fitzgerald M."/>
            <person name="Haas B."/>
            <person name="Abouelleil A."/>
            <person name="Alvarado L."/>
            <person name="Arachchi H.M."/>
            <person name="Berlin A."/>
            <person name="Chapman S.B."/>
            <person name="Goldberg J."/>
            <person name="Griggs A."/>
            <person name="Gujja S."/>
            <person name="Hansen M."/>
            <person name="Howarth C."/>
            <person name="Imamovic A."/>
            <person name="Larimer J."/>
            <person name="McCowen C."/>
            <person name="Montmayeur A."/>
            <person name="Murphy C."/>
            <person name="Neiman D."/>
            <person name="Pearson M."/>
            <person name="Priest M."/>
            <person name="Roberts A."/>
            <person name="Saif S."/>
            <person name="Shea T."/>
            <person name="Sisk P."/>
            <person name="Sykes S."/>
            <person name="Wortman J."/>
            <person name="Nusbaum C."/>
            <person name="Birren B."/>
        </authorList>
    </citation>
    <scope>NUCLEOTIDE SEQUENCE [LARGE SCALE GENOMIC DNA]</scope>
    <source>
        <strain evidence="3 4">VS20</strain>
    </source>
</reference>
<evidence type="ECO:0000313" key="3">
    <source>
        <dbReference type="EMBL" id="EQC31970.1"/>
    </source>
</evidence>
<keyword evidence="2" id="KW-0472">Membrane</keyword>
<evidence type="ECO:0008006" key="5">
    <source>
        <dbReference type="Google" id="ProtNLM"/>
    </source>
</evidence>
<keyword evidence="4" id="KW-1185">Reference proteome</keyword>
<feature type="transmembrane region" description="Helical" evidence="2">
    <location>
        <begin position="226"/>
        <end position="247"/>
    </location>
</feature>
<dbReference type="OrthoDB" id="78699at2759"/>
<dbReference type="InterPro" id="IPR027948">
    <property type="entry name" value="DUF4436"/>
</dbReference>
<dbReference type="Proteomes" id="UP000030762">
    <property type="component" value="Unassembled WGS sequence"/>
</dbReference>
<organism evidence="3 4">
    <name type="scientific">Saprolegnia diclina (strain VS20)</name>
    <dbReference type="NCBI Taxonomy" id="1156394"/>
    <lineage>
        <taxon>Eukaryota</taxon>
        <taxon>Sar</taxon>
        <taxon>Stramenopiles</taxon>
        <taxon>Oomycota</taxon>
        <taxon>Saprolegniomycetes</taxon>
        <taxon>Saprolegniales</taxon>
        <taxon>Saprolegniaceae</taxon>
        <taxon>Saprolegnia</taxon>
    </lineage>
</organism>
<keyword evidence="2" id="KW-1133">Transmembrane helix</keyword>
<evidence type="ECO:0000256" key="1">
    <source>
        <dbReference type="SAM" id="MobiDB-lite"/>
    </source>
</evidence>
<dbReference type="Pfam" id="PF14494">
    <property type="entry name" value="DUF4436"/>
    <property type="match status" value="1"/>
</dbReference>
<dbReference type="RefSeq" id="XP_008614698.1">
    <property type="nucleotide sequence ID" value="XM_008616476.1"/>
</dbReference>
<evidence type="ECO:0000256" key="2">
    <source>
        <dbReference type="SAM" id="Phobius"/>
    </source>
</evidence>
<protein>
    <recommendedName>
        <fullName evidence="5">DUF4436 domain-containing protein</fullName>
    </recommendedName>
</protein>
<dbReference type="eggNOG" id="ENOG502SY7G">
    <property type="taxonomic scope" value="Eukaryota"/>
</dbReference>
<dbReference type="AlphaFoldDB" id="T0QEK1"/>
<keyword evidence="2" id="KW-0812">Transmembrane</keyword>